<dbReference type="Proteomes" id="UP000570851">
    <property type="component" value="Unassembled WGS sequence"/>
</dbReference>
<feature type="transmembrane region" description="Helical" evidence="1">
    <location>
        <begin position="85"/>
        <end position="105"/>
    </location>
</feature>
<dbReference type="Pfam" id="PF13460">
    <property type="entry name" value="NAD_binding_10"/>
    <property type="match status" value="1"/>
</dbReference>
<dbReference type="Pfam" id="PF04116">
    <property type="entry name" value="FA_hydroxylase"/>
    <property type="match status" value="1"/>
</dbReference>
<keyword evidence="1" id="KW-1133">Transmembrane helix</keyword>
<protein>
    <submittedName>
        <fullName evidence="4">Bifunctional sterol desaturase/short chain dehydrogenase</fullName>
    </submittedName>
</protein>
<dbReference type="NCBIfam" id="NF005653">
    <property type="entry name" value="PRK07424.1"/>
    <property type="match status" value="1"/>
</dbReference>
<keyword evidence="1" id="KW-0812">Transmembrane</keyword>
<dbReference type="EMBL" id="JACKZP010000045">
    <property type="protein sequence ID" value="MBC1302883.1"/>
    <property type="molecule type" value="Genomic_DNA"/>
</dbReference>
<evidence type="ECO:0000313" key="5">
    <source>
        <dbReference type="Proteomes" id="UP000570851"/>
    </source>
</evidence>
<comment type="caution">
    <text evidence="4">The sequence shown here is derived from an EMBL/GenBank/DDBJ whole genome shotgun (WGS) entry which is preliminary data.</text>
</comment>
<keyword evidence="1" id="KW-0472">Membrane</keyword>
<dbReference type="InterPro" id="IPR006694">
    <property type="entry name" value="Fatty_acid_hydroxylase"/>
</dbReference>
<feature type="domain" description="NAD(P)-binding" evidence="3">
    <location>
        <begin position="197"/>
        <end position="263"/>
    </location>
</feature>
<evidence type="ECO:0000259" key="2">
    <source>
        <dbReference type="Pfam" id="PF04116"/>
    </source>
</evidence>
<evidence type="ECO:0000313" key="4">
    <source>
        <dbReference type="EMBL" id="MBC1302883.1"/>
    </source>
</evidence>
<dbReference type="InterPro" id="IPR036291">
    <property type="entry name" value="NAD(P)-bd_dom_sf"/>
</dbReference>
<dbReference type="SUPFAM" id="SSF51735">
    <property type="entry name" value="NAD(P)-binding Rossmann-fold domains"/>
    <property type="match status" value="1"/>
</dbReference>
<dbReference type="GeneID" id="58726541"/>
<dbReference type="Gene3D" id="3.40.50.720">
    <property type="entry name" value="NAD(P)-binding Rossmann-like Domain"/>
    <property type="match status" value="1"/>
</dbReference>
<dbReference type="InterPro" id="IPR016040">
    <property type="entry name" value="NAD(P)-bd_dom"/>
</dbReference>
<organism evidence="4 5">
    <name type="scientific">Trichormus variabilis N2B</name>
    <dbReference type="NCBI Taxonomy" id="2681315"/>
    <lineage>
        <taxon>Bacteria</taxon>
        <taxon>Bacillati</taxon>
        <taxon>Cyanobacteriota</taxon>
        <taxon>Cyanophyceae</taxon>
        <taxon>Nostocales</taxon>
        <taxon>Nostocaceae</taxon>
        <taxon>Trichormus</taxon>
    </lineage>
</organism>
<reference evidence="4 5" key="1">
    <citation type="submission" date="2019-11" db="EMBL/GenBank/DDBJ databases">
        <title>Comparison of genomes from free-living endosymbiotic cyanobacteria isolated from Azolla.</title>
        <authorList>
            <person name="Thiel T."/>
            <person name="Pratte B."/>
        </authorList>
    </citation>
    <scope>NUCLEOTIDE SEQUENCE [LARGE SCALE GENOMIC DNA]</scope>
    <source>
        <strain evidence="4 5">N2B</strain>
    </source>
</reference>
<evidence type="ECO:0000256" key="1">
    <source>
        <dbReference type="SAM" id="Phobius"/>
    </source>
</evidence>
<proteinExistence type="predicted"/>
<dbReference type="RefSeq" id="WP_011320441.1">
    <property type="nucleotide sequence ID" value="NZ_JACKZP010000045.1"/>
</dbReference>
<accession>A0ABR6S9J4</accession>
<sequence>MIPILAESLTEILTRVKIDGTLVNTCWQFAIWGLLSLLLAEILRDSYHALCHQVNWLSKWHNKHHAAYRRDLSIVSLKAYQESQLYHDILESSLLVVLLTVIALFVQQIGLWLGVAYACSFLFGASLRYFQGTIDTDYNHLPGPLEAIPSVWWVNRSYHWRHHFDDVDAYYSGVFSLVDKILGTGLSLKGKTVALTGASGALGQALTAQLLQQNAKVVALTTNPDKLPSDGSFKVIAWELGNEAALKASLEKVDILIINHGINVYTSRTPEAINSSYEVNTFSALRLMDIFLTTVKGPQAKATKEIWVNTSEAEASPALSPLYELSKRTLGNLVTLKRLDGDCVIRKLILGPFKSQLNPYGVMSPQQVAYAILFLARRDFRNIIVTINPLTYVFFPLKEISTWLYYKIFSKTAKNQNLAS</sequence>
<keyword evidence="5" id="KW-1185">Reference proteome</keyword>
<name>A0ABR6S9J4_ANAVA</name>
<gene>
    <name evidence="4" type="ORF">GNE12_13270</name>
</gene>
<evidence type="ECO:0000259" key="3">
    <source>
        <dbReference type="Pfam" id="PF13460"/>
    </source>
</evidence>
<feature type="domain" description="Fatty acid hydroxylase" evidence="2">
    <location>
        <begin position="37"/>
        <end position="184"/>
    </location>
</feature>